<gene>
    <name evidence="1" type="ORF">BCR33DRAFT_508709</name>
</gene>
<comment type="caution">
    <text evidence="1">The sequence shown here is derived from an EMBL/GenBank/DDBJ whole genome shotgun (WGS) entry which is preliminary data.</text>
</comment>
<proteinExistence type="predicted"/>
<keyword evidence="2" id="KW-1185">Reference proteome</keyword>
<dbReference type="EMBL" id="MCGO01000062">
    <property type="protein sequence ID" value="ORY34463.1"/>
    <property type="molecule type" value="Genomic_DNA"/>
</dbReference>
<accession>A0A1Y2BI63</accession>
<evidence type="ECO:0008006" key="3">
    <source>
        <dbReference type="Google" id="ProtNLM"/>
    </source>
</evidence>
<dbReference type="Proteomes" id="UP000193642">
    <property type="component" value="Unassembled WGS sequence"/>
</dbReference>
<evidence type="ECO:0000313" key="1">
    <source>
        <dbReference type="EMBL" id="ORY34463.1"/>
    </source>
</evidence>
<evidence type="ECO:0000313" key="2">
    <source>
        <dbReference type="Proteomes" id="UP000193642"/>
    </source>
</evidence>
<protein>
    <recommendedName>
        <fullName evidence="3">Myb-like domain-containing protein</fullName>
    </recommendedName>
</protein>
<sequence length="159" mass="18047">MILAFAEDPVKSGRGIKWAVCANKLGGTVSATDVRLRFRSLSAGKLKTGAFTAEEDEVIVQALKDECNGFDLRKKQPQKGRDLYDIVGDVDFNARLWNELGEKLNRDARNVEIRAFRIWNLAQTNGTGVLRQLTDEEYQELEVYLDELKRGVNPEVRKF</sequence>
<dbReference type="AlphaFoldDB" id="A0A1Y2BI63"/>
<name>A0A1Y2BI63_9FUNG</name>
<organism evidence="1 2">
    <name type="scientific">Rhizoclosmatium globosum</name>
    <dbReference type="NCBI Taxonomy" id="329046"/>
    <lineage>
        <taxon>Eukaryota</taxon>
        <taxon>Fungi</taxon>
        <taxon>Fungi incertae sedis</taxon>
        <taxon>Chytridiomycota</taxon>
        <taxon>Chytridiomycota incertae sedis</taxon>
        <taxon>Chytridiomycetes</taxon>
        <taxon>Chytridiales</taxon>
        <taxon>Chytriomycetaceae</taxon>
        <taxon>Rhizoclosmatium</taxon>
    </lineage>
</organism>
<dbReference type="OrthoDB" id="2111933at2759"/>
<reference evidence="1 2" key="1">
    <citation type="submission" date="2016-07" db="EMBL/GenBank/DDBJ databases">
        <title>Pervasive Adenine N6-methylation of Active Genes in Fungi.</title>
        <authorList>
            <consortium name="DOE Joint Genome Institute"/>
            <person name="Mondo S.J."/>
            <person name="Dannebaum R.O."/>
            <person name="Kuo R.C."/>
            <person name="Labutti K."/>
            <person name="Haridas S."/>
            <person name="Kuo A."/>
            <person name="Salamov A."/>
            <person name="Ahrendt S.R."/>
            <person name="Lipzen A."/>
            <person name="Sullivan W."/>
            <person name="Andreopoulos W.B."/>
            <person name="Clum A."/>
            <person name="Lindquist E."/>
            <person name="Daum C."/>
            <person name="Ramamoorthy G.K."/>
            <person name="Gryganskyi A."/>
            <person name="Culley D."/>
            <person name="Magnuson J.K."/>
            <person name="James T.Y."/>
            <person name="O'Malley M.A."/>
            <person name="Stajich J.E."/>
            <person name="Spatafora J.W."/>
            <person name="Visel A."/>
            <person name="Grigoriev I.V."/>
        </authorList>
    </citation>
    <scope>NUCLEOTIDE SEQUENCE [LARGE SCALE GENOMIC DNA]</scope>
    <source>
        <strain evidence="1 2">JEL800</strain>
    </source>
</reference>